<dbReference type="Proteomes" id="UP001386955">
    <property type="component" value="Unassembled WGS sequence"/>
</dbReference>
<gene>
    <name evidence="1" type="ORF">VNO78_09358</name>
</gene>
<comment type="caution">
    <text evidence="1">The sequence shown here is derived from an EMBL/GenBank/DDBJ whole genome shotgun (WGS) entry which is preliminary data.</text>
</comment>
<protein>
    <submittedName>
        <fullName evidence="1">Uncharacterized protein</fullName>
    </submittedName>
</protein>
<evidence type="ECO:0000313" key="2">
    <source>
        <dbReference type="Proteomes" id="UP001386955"/>
    </source>
</evidence>
<keyword evidence="2" id="KW-1185">Reference proteome</keyword>
<accession>A0AAN9XUB7</accession>
<sequence>MELTIWHMDIIILDIELTLVMESSSMGNLAIAASMAGLDMTSLNMVGKGRTDQVANILNIYSEIPSTNLSCPTWLSTSISPKDVGRHGMIVGRSGCRRDLWSLPYDTWKVQSWKIWEMLEAWPVWT</sequence>
<dbReference type="EMBL" id="JAYMYS010000002">
    <property type="protein sequence ID" value="KAK7407436.1"/>
    <property type="molecule type" value="Genomic_DNA"/>
</dbReference>
<organism evidence="1 2">
    <name type="scientific">Psophocarpus tetragonolobus</name>
    <name type="common">Winged bean</name>
    <name type="synonym">Dolichos tetragonolobus</name>
    <dbReference type="NCBI Taxonomy" id="3891"/>
    <lineage>
        <taxon>Eukaryota</taxon>
        <taxon>Viridiplantae</taxon>
        <taxon>Streptophyta</taxon>
        <taxon>Embryophyta</taxon>
        <taxon>Tracheophyta</taxon>
        <taxon>Spermatophyta</taxon>
        <taxon>Magnoliopsida</taxon>
        <taxon>eudicotyledons</taxon>
        <taxon>Gunneridae</taxon>
        <taxon>Pentapetalae</taxon>
        <taxon>rosids</taxon>
        <taxon>fabids</taxon>
        <taxon>Fabales</taxon>
        <taxon>Fabaceae</taxon>
        <taxon>Papilionoideae</taxon>
        <taxon>50 kb inversion clade</taxon>
        <taxon>NPAAA clade</taxon>
        <taxon>indigoferoid/millettioid clade</taxon>
        <taxon>Phaseoleae</taxon>
        <taxon>Psophocarpus</taxon>
    </lineage>
</organism>
<proteinExistence type="predicted"/>
<reference evidence="1 2" key="1">
    <citation type="submission" date="2024-01" db="EMBL/GenBank/DDBJ databases">
        <title>The genomes of 5 underutilized Papilionoideae crops provide insights into root nodulation and disease resistanc.</title>
        <authorList>
            <person name="Jiang F."/>
        </authorList>
    </citation>
    <scope>NUCLEOTIDE SEQUENCE [LARGE SCALE GENOMIC DNA]</scope>
    <source>
        <strain evidence="1">DUOXIRENSHENG_FW03</strain>
        <tissue evidence="1">Leaves</tissue>
    </source>
</reference>
<name>A0AAN9XUB7_PSOTE</name>
<dbReference type="AlphaFoldDB" id="A0AAN9XUB7"/>
<evidence type="ECO:0000313" key="1">
    <source>
        <dbReference type="EMBL" id="KAK7407436.1"/>
    </source>
</evidence>